<evidence type="ECO:0000313" key="7">
    <source>
        <dbReference type="EMBL" id="MEB3033358.1"/>
    </source>
</evidence>
<dbReference type="InterPro" id="IPR051539">
    <property type="entry name" value="T4SS-coupling_protein"/>
</dbReference>
<gene>
    <name evidence="7" type="ORF">KV113_17540</name>
</gene>
<protein>
    <submittedName>
        <fullName evidence="7">TraM recognition domain-containing protein</fullName>
    </submittedName>
</protein>
<dbReference type="CDD" id="cd01127">
    <property type="entry name" value="TrwB_TraG_TraD_VirD4"/>
    <property type="match status" value="1"/>
</dbReference>
<evidence type="ECO:0000313" key="8">
    <source>
        <dbReference type="Proteomes" id="UP001298593"/>
    </source>
</evidence>
<feature type="domain" description="TraD/TraG TraM recognition site" evidence="6">
    <location>
        <begin position="308"/>
        <end position="417"/>
    </location>
</feature>
<dbReference type="PANTHER" id="PTHR37937:SF1">
    <property type="entry name" value="CONJUGATIVE TRANSFER: DNA TRANSPORT"/>
    <property type="match status" value="1"/>
</dbReference>
<dbReference type="Pfam" id="PF12696">
    <property type="entry name" value="TraG-D_C"/>
    <property type="match status" value="1"/>
</dbReference>
<evidence type="ECO:0000256" key="2">
    <source>
        <dbReference type="ARBA" id="ARBA00022475"/>
    </source>
</evidence>
<dbReference type="Proteomes" id="UP001298593">
    <property type="component" value="Unassembled WGS sequence"/>
</dbReference>
<dbReference type="EMBL" id="JAYJJU010000018">
    <property type="protein sequence ID" value="MEB3033358.1"/>
    <property type="molecule type" value="Genomic_DNA"/>
</dbReference>
<keyword evidence="2" id="KW-1003">Cell membrane</keyword>
<name>A0ABU5XZQ5_9MYCO</name>
<keyword evidence="3" id="KW-0812">Transmembrane</keyword>
<keyword evidence="8" id="KW-1185">Reference proteome</keyword>
<evidence type="ECO:0000256" key="4">
    <source>
        <dbReference type="ARBA" id="ARBA00022989"/>
    </source>
</evidence>
<dbReference type="PANTHER" id="PTHR37937">
    <property type="entry name" value="CONJUGATIVE TRANSFER: DNA TRANSPORT"/>
    <property type="match status" value="1"/>
</dbReference>
<dbReference type="InterPro" id="IPR027417">
    <property type="entry name" value="P-loop_NTPase"/>
</dbReference>
<dbReference type="RefSeq" id="WP_329780158.1">
    <property type="nucleotide sequence ID" value="NZ_JAYJJU010000018.1"/>
</dbReference>
<comment type="subcellular location">
    <subcellularLocation>
        <location evidence="1">Cell membrane</location>
        <topology evidence="1">Multi-pass membrane protein</topology>
    </subcellularLocation>
</comment>
<accession>A0ABU5XZQ5</accession>
<evidence type="ECO:0000256" key="3">
    <source>
        <dbReference type="ARBA" id="ARBA00022692"/>
    </source>
</evidence>
<comment type="caution">
    <text evidence="7">The sequence shown here is derived from an EMBL/GenBank/DDBJ whole genome shotgun (WGS) entry which is preliminary data.</text>
</comment>
<dbReference type="SUPFAM" id="SSF52540">
    <property type="entry name" value="P-loop containing nucleoside triphosphate hydrolases"/>
    <property type="match status" value="1"/>
</dbReference>
<dbReference type="InterPro" id="IPR032689">
    <property type="entry name" value="TraG-D_C"/>
</dbReference>
<dbReference type="Gene3D" id="3.40.50.300">
    <property type="entry name" value="P-loop containing nucleotide triphosphate hydrolases"/>
    <property type="match status" value="1"/>
</dbReference>
<evidence type="ECO:0000259" key="6">
    <source>
        <dbReference type="Pfam" id="PF12696"/>
    </source>
</evidence>
<keyword evidence="5" id="KW-0472">Membrane</keyword>
<organism evidence="7 8">
    <name type="scientific">[Mycobacterium] nativiensis</name>
    <dbReference type="NCBI Taxonomy" id="2855503"/>
    <lineage>
        <taxon>Bacteria</taxon>
        <taxon>Bacillati</taxon>
        <taxon>Actinomycetota</taxon>
        <taxon>Actinomycetes</taxon>
        <taxon>Mycobacteriales</taxon>
        <taxon>Mycobacteriaceae</taxon>
        <taxon>Mycolicibacter</taxon>
    </lineage>
</organism>
<evidence type="ECO:0000256" key="5">
    <source>
        <dbReference type="ARBA" id="ARBA00023136"/>
    </source>
</evidence>
<reference evidence="7 8" key="1">
    <citation type="submission" date="2023-12" db="EMBL/GenBank/DDBJ databases">
        <title>Description of new species of Mycobacterium terrae complex isolated from sewage at the Sao Paulo Zoological Park Foundation in Brazil.</title>
        <authorList>
            <person name="Romagnoli C.L."/>
            <person name="Conceicao E.C."/>
            <person name="Machado E."/>
            <person name="Barreto L.B.P.F."/>
            <person name="Sharma A."/>
            <person name="Silva N.M."/>
            <person name="Marques L.E."/>
            <person name="Juliana M.A."/>
            <person name="Lourenco M.C.S."/>
            <person name="Digiampietri L.A."/>
            <person name="Suffys P.N."/>
            <person name="Viana-Niero C."/>
        </authorList>
    </citation>
    <scope>NUCLEOTIDE SEQUENCE [LARGE SCALE GENOMIC DNA]</scope>
    <source>
        <strain evidence="7 8">MYC340</strain>
    </source>
</reference>
<keyword evidence="4" id="KW-1133">Transmembrane helix</keyword>
<sequence>MAYPMGPAMTGNGEPYRRPVTPFAGWTRDAQNRRVPLETAPHVGGFAPPGTGKSRRWLAQSAVMWPGPALVSSSKDDVMQMVASRRSGPVALLDLRPIDAPFYPSDFTPFRFDPTALIVTFDDAKAAAQSLLSTSAVALSGQSFRSGSDPGPWDQLALAPLTCILFAASPHATGLGMDWALEAAENVAEPLDQGPYQMSTDPGWASAAAWSNDRWYEARVRSVLTMEAKQRDSVKMTVTKVLTAWLLTANRDRPHQPLSLEFFDDPTATLYLLTPADGTVAAQAIVLMDQLINRQRTKVTQWEDFQRIGLFLDEVTNTPIPRLPQYLAESRGLGVSICFAAQAGSQLDAIYGPLQGKAIRDVTPATLIMYGSHERDVMESAAFWAGKATRSHQSYDHNGDNKSTNRHFGNALESAELLPRSIDEARLIPRGTPGEMVELLEWEDFVRYLDELRAAVRSRAAVQNLTGDFQGTSNLKRR</sequence>
<proteinExistence type="predicted"/>
<evidence type="ECO:0000256" key="1">
    <source>
        <dbReference type="ARBA" id="ARBA00004651"/>
    </source>
</evidence>